<accession>A0A9P9KMH8</accession>
<dbReference type="RefSeq" id="XP_046051727.1">
    <property type="nucleotide sequence ID" value="XM_046192203.1"/>
</dbReference>
<feature type="compositionally biased region" description="Polar residues" evidence="1">
    <location>
        <begin position="260"/>
        <end position="269"/>
    </location>
</feature>
<evidence type="ECO:0000256" key="1">
    <source>
        <dbReference type="SAM" id="MobiDB-lite"/>
    </source>
</evidence>
<evidence type="ECO:0000313" key="4">
    <source>
        <dbReference type="Proteomes" id="UP000720189"/>
    </source>
</evidence>
<dbReference type="GeneID" id="70222157"/>
<gene>
    <name evidence="3" type="ORF">BKA55DRAFT_561935</name>
</gene>
<dbReference type="InterPro" id="IPR002889">
    <property type="entry name" value="WSC_carb-bd"/>
</dbReference>
<feature type="domain" description="WSC" evidence="2">
    <location>
        <begin position="26"/>
        <end position="117"/>
    </location>
</feature>
<dbReference type="AlphaFoldDB" id="A0A9P9KMH8"/>
<name>A0A9P9KMH8_FUSRE</name>
<evidence type="ECO:0000259" key="2">
    <source>
        <dbReference type="PROSITE" id="PS51212"/>
    </source>
</evidence>
<evidence type="ECO:0000313" key="3">
    <source>
        <dbReference type="EMBL" id="KAH7259019.1"/>
    </source>
</evidence>
<dbReference type="OrthoDB" id="5065329at2759"/>
<dbReference type="Proteomes" id="UP000720189">
    <property type="component" value="Unassembled WGS sequence"/>
</dbReference>
<dbReference type="EMBL" id="JAGMUX010000005">
    <property type="protein sequence ID" value="KAH7259019.1"/>
    <property type="molecule type" value="Genomic_DNA"/>
</dbReference>
<feature type="domain" description="WSC" evidence="2">
    <location>
        <begin position="144"/>
        <end position="232"/>
    </location>
</feature>
<organism evidence="3 4">
    <name type="scientific">Fusarium redolens</name>
    <dbReference type="NCBI Taxonomy" id="48865"/>
    <lineage>
        <taxon>Eukaryota</taxon>
        <taxon>Fungi</taxon>
        <taxon>Dikarya</taxon>
        <taxon>Ascomycota</taxon>
        <taxon>Pezizomycotina</taxon>
        <taxon>Sordariomycetes</taxon>
        <taxon>Hypocreomycetidae</taxon>
        <taxon>Hypocreales</taxon>
        <taxon>Nectriaceae</taxon>
        <taxon>Fusarium</taxon>
        <taxon>Fusarium redolens species complex</taxon>
    </lineage>
</organism>
<reference evidence="3" key="1">
    <citation type="journal article" date="2021" name="Nat. Commun.">
        <title>Genetic determinants of endophytism in the Arabidopsis root mycobiome.</title>
        <authorList>
            <person name="Mesny F."/>
            <person name="Miyauchi S."/>
            <person name="Thiergart T."/>
            <person name="Pickel B."/>
            <person name="Atanasova L."/>
            <person name="Karlsson M."/>
            <person name="Huettel B."/>
            <person name="Barry K.W."/>
            <person name="Haridas S."/>
            <person name="Chen C."/>
            <person name="Bauer D."/>
            <person name="Andreopoulos W."/>
            <person name="Pangilinan J."/>
            <person name="LaButti K."/>
            <person name="Riley R."/>
            <person name="Lipzen A."/>
            <person name="Clum A."/>
            <person name="Drula E."/>
            <person name="Henrissat B."/>
            <person name="Kohler A."/>
            <person name="Grigoriev I.V."/>
            <person name="Martin F.M."/>
            <person name="Hacquard S."/>
        </authorList>
    </citation>
    <scope>NUCLEOTIDE SEQUENCE</scope>
    <source>
        <strain evidence="3">MPI-CAGE-AT-0023</strain>
    </source>
</reference>
<feature type="region of interest" description="Disordered" evidence="1">
    <location>
        <begin position="252"/>
        <end position="284"/>
    </location>
</feature>
<protein>
    <recommendedName>
        <fullName evidence="2">WSC domain-containing protein</fullName>
    </recommendedName>
</protein>
<dbReference type="PROSITE" id="PS51212">
    <property type="entry name" value="WSC"/>
    <property type="match status" value="2"/>
</dbReference>
<proteinExistence type="predicted"/>
<sequence>MGEWVTMETVVMAGAQLPASPPELNRVTSQGCFSSISDTSTWLYTDSEINTAETCAMRCKSEKQKPVALVRKAKCYCAGTYPPANTLVNDSVCNWRCRAYPRYACGGFEQEAYSVTNSGLELYPGYGEHEPIRLDHVETPMKGLQKHWGCVKGTRSDDIMHELPRNSPGACHQACEASGKMILLLTRNKCFCSDFYPSSDMIVPEGKCDMACVGDKSAGCGGYDWENYVRVLDVYEANSWLLNTQQKNQARPLVEEEDSIQGTSPQQPLQLFDAPSRASGSNADPEKEYLTLTFSSGVQISASLEFRLGNSLPGDL</sequence>
<comment type="caution">
    <text evidence="3">The sequence shown here is derived from an EMBL/GenBank/DDBJ whole genome shotgun (WGS) entry which is preliminary data.</text>
</comment>
<dbReference type="Pfam" id="PF01822">
    <property type="entry name" value="WSC"/>
    <property type="match status" value="2"/>
</dbReference>
<keyword evidence="4" id="KW-1185">Reference proteome</keyword>